<dbReference type="EMBL" id="JAABNT010000016">
    <property type="protein sequence ID" value="NEK24502.1"/>
    <property type="molecule type" value="Genomic_DNA"/>
</dbReference>
<dbReference type="InterPro" id="IPR029016">
    <property type="entry name" value="GAF-like_dom_sf"/>
</dbReference>
<dbReference type="InterPro" id="IPR050697">
    <property type="entry name" value="Adenylyl/Guanylyl_Cyclase_3/4"/>
</dbReference>
<dbReference type="Proteomes" id="UP000468591">
    <property type="component" value="Unassembled WGS sequence"/>
</dbReference>
<comment type="caution">
    <text evidence="2">The sequence shown here is derived from an EMBL/GenBank/DDBJ whole genome shotgun (WGS) entry which is preliminary data.</text>
</comment>
<dbReference type="RefSeq" id="WP_164355430.1">
    <property type="nucleotide sequence ID" value="NZ_JAABNT010000016.1"/>
</dbReference>
<dbReference type="SMART" id="SM00065">
    <property type="entry name" value="GAF"/>
    <property type="match status" value="3"/>
</dbReference>
<dbReference type="Pfam" id="PF01590">
    <property type="entry name" value="GAF"/>
    <property type="match status" value="2"/>
</dbReference>
<dbReference type="Pfam" id="PF13185">
    <property type="entry name" value="GAF_2"/>
    <property type="match status" value="1"/>
</dbReference>
<dbReference type="Gene3D" id="3.30.450.40">
    <property type="match status" value="3"/>
</dbReference>
<dbReference type="SUPFAM" id="SSF55073">
    <property type="entry name" value="Nucleotide cyclase"/>
    <property type="match status" value="1"/>
</dbReference>
<dbReference type="PROSITE" id="PS50125">
    <property type="entry name" value="GUANYLATE_CYCLASE_2"/>
    <property type="match status" value="1"/>
</dbReference>
<sequence length="780" mass="85411">MQGQTIEGENVSLRAEVERLREREAASREILGVIGLNRSDERPVLDAITQNAVKLCDATGAGLWLSSAARDVIRLASVAATDKTEFPVGMEAERESISPMGRCMHDARTINVADIRDDPYYLDGDPTHIKMIDEVGIRSRLIVPLVANGIAFGCISLIRKEVRSFSDDEVTLIESFAEQAVIAIENVRQFCEVQTRLEREAASAEILQVLSESRSDDEPVFKAILGNAARLCGARLVTLTLVNEARTHLSYVTHWGTPLTIFQPGVTEWTINSPTAMCEVIREASIVHVADLVDSDLYRAGDETRVRVVDEEGVRAMQAVPLMQGGQAIGAIGLHWSTPKVFSESEAGLIRTFAEQAVIAIENVRQFREVQERLEREIATGQILGAISRSRADTAPIFEEILESAARLCRAPMAWLLLLNSDRSELQLAAYHGPTRRALKIGQSWPLTPDRNMTGLGQALINALTVQDEDLTQVQGYLKGEPDMVQLVDEEGLRTRVSVPLVREGQSIGAIVLSRREVSRFSNEDVRLADTFAAQAVIAIENVRQFRALETLNAELGDRVKAQVGEIERMGRLKRFLPSAVADAVVTTGDESMLSSHRALVATLFCDLRGFTAFCESAEPEETIEVLQTYHQEMSVLIDQHGGGVDQRAGDGIMVIFNDPIPVDDPAGDAIRLALAMRTKMRALCADWKKLGHRLGFGVGISFGYATVGIVGSAGRFDYTASGTSINTAARLCDMAANDEILISPRTWAAVEGTFEAESRGEVEMKGIREPVEVFAVLSE</sequence>
<keyword evidence="3" id="KW-1185">Reference proteome</keyword>
<protein>
    <submittedName>
        <fullName evidence="2">GAF domain-containing protein</fullName>
    </submittedName>
</protein>
<organism evidence="2 3">
    <name type="scientific">Sulfitobacter sediminilitoris</name>
    <dbReference type="NCBI Taxonomy" id="2698830"/>
    <lineage>
        <taxon>Bacteria</taxon>
        <taxon>Pseudomonadati</taxon>
        <taxon>Pseudomonadota</taxon>
        <taxon>Alphaproteobacteria</taxon>
        <taxon>Rhodobacterales</taxon>
        <taxon>Roseobacteraceae</taxon>
        <taxon>Sulfitobacter</taxon>
    </lineage>
</organism>
<dbReference type="SUPFAM" id="SSF55781">
    <property type="entry name" value="GAF domain-like"/>
    <property type="match status" value="3"/>
</dbReference>
<proteinExistence type="predicted"/>
<dbReference type="GO" id="GO:0035556">
    <property type="term" value="P:intracellular signal transduction"/>
    <property type="evidence" value="ECO:0007669"/>
    <property type="project" value="InterPro"/>
</dbReference>
<dbReference type="PANTHER" id="PTHR43081">
    <property type="entry name" value="ADENYLATE CYCLASE, TERMINAL-DIFFERENTIATION SPECIFIC-RELATED"/>
    <property type="match status" value="1"/>
</dbReference>
<dbReference type="InterPro" id="IPR029787">
    <property type="entry name" value="Nucleotide_cyclase"/>
</dbReference>
<dbReference type="PANTHER" id="PTHR43081:SF1">
    <property type="entry name" value="ADENYLATE CYCLASE, TERMINAL-DIFFERENTIATION SPECIFIC"/>
    <property type="match status" value="1"/>
</dbReference>
<accession>A0A6P0CE93</accession>
<dbReference type="CDD" id="cd07302">
    <property type="entry name" value="CHD"/>
    <property type="match status" value="1"/>
</dbReference>
<dbReference type="SMART" id="SM00044">
    <property type="entry name" value="CYCc"/>
    <property type="match status" value="1"/>
</dbReference>
<dbReference type="Gene3D" id="3.30.70.1230">
    <property type="entry name" value="Nucleotide cyclase"/>
    <property type="match status" value="1"/>
</dbReference>
<dbReference type="GO" id="GO:0004016">
    <property type="term" value="F:adenylate cyclase activity"/>
    <property type="evidence" value="ECO:0007669"/>
    <property type="project" value="UniProtKB-ARBA"/>
</dbReference>
<evidence type="ECO:0000313" key="2">
    <source>
        <dbReference type="EMBL" id="NEK24502.1"/>
    </source>
</evidence>
<gene>
    <name evidence="2" type="ORF">GV827_19155</name>
</gene>
<feature type="domain" description="Guanylate cyclase" evidence="1">
    <location>
        <begin position="602"/>
        <end position="733"/>
    </location>
</feature>
<dbReference type="InterPro" id="IPR001054">
    <property type="entry name" value="A/G_cyclase"/>
</dbReference>
<dbReference type="InterPro" id="IPR003018">
    <property type="entry name" value="GAF"/>
</dbReference>
<dbReference type="AlphaFoldDB" id="A0A6P0CE93"/>
<dbReference type="Pfam" id="PF00211">
    <property type="entry name" value="Guanylate_cyc"/>
    <property type="match status" value="1"/>
</dbReference>
<dbReference type="GO" id="GO:0009190">
    <property type="term" value="P:cyclic nucleotide biosynthetic process"/>
    <property type="evidence" value="ECO:0007669"/>
    <property type="project" value="InterPro"/>
</dbReference>
<evidence type="ECO:0000259" key="1">
    <source>
        <dbReference type="PROSITE" id="PS50125"/>
    </source>
</evidence>
<reference evidence="2 3" key="1">
    <citation type="submission" date="2020-01" db="EMBL/GenBank/DDBJ databases">
        <title>Sulfitobacter sediminilitoris sp. nov., isolated from a tidal flat.</title>
        <authorList>
            <person name="Park S."/>
            <person name="Yoon J.-H."/>
        </authorList>
    </citation>
    <scope>NUCLEOTIDE SEQUENCE [LARGE SCALE GENOMIC DNA]</scope>
    <source>
        <strain evidence="2 3">JBTF-M27</strain>
    </source>
</reference>
<evidence type="ECO:0000313" key="3">
    <source>
        <dbReference type="Proteomes" id="UP000468591"/>
    </source>
</evidence>
<name>A0A6P0CE93_9RHOB</name>